<reference evidence="2 3" key="1">
    <citation type="submission" date="2024-08" db="EMBL/GenBank/DDBJ databases">
        <authorList>
            <person name="Ishaq N."/>
        </authorList>
    </citation>
    <scope>NUCLEOTIDE SEQUENCE [LARGE SCALE GENOMIC DNA]</scope>
    <source>
        <strain evidence="2 3">JCM 30400</strain>
    </source>
</reference>
<protein>
    <submittedName>
        <fullName evidence="2">Uncharacterized protein</fullName>
    </submittedName>
</protein>
<keyword evidence="1" id="KW-0472">Membrane</keyword>
<evidence type="ECO:0000313" key="2">
    <source>
        <dbReference type="EMBL" id="MFA0791036.1"/>
    </source>
</evidence>
<dbReference type="Proteomes" id="UP001569414">
    <property type="component" value="Unassembled WGS sequence"/>
</dbReference>
<feature type="transmembrane region" description="Helical" evidence="1">
    <location>
        <begin position="179"/>
        <end position="200"/>
    </location>
</feature>
<name>A0ABV4NQ13_9GAMM</name>
<keyword evidence="1" id="KW-0812">Transmembrane</keyword>
<dbReference type="EMBL" id="JBGMEL010000009">
    <property type="protein sequence ID" value="MFA0791036.1"/>
    <property type="molecule type" value="Genomic_DNA"/>
</dbReference>
<sequence length="387" mass="41615">MGDDLTGRDGLLSRKVIINKARYFSRFMSVSIISLLRRLPQQLALLSKRARQRLLAVTIWLTLAIFCTAALAHYYGQRHADAVDKDRASAQAAASFLAGQSLERIVAADRISMQLLARQLLELPAVSGIAIEDVESNSLAEVGDLQNGETISVPVVLHDSIAGNVTVTLVPGADVTFPWASLLLILVFALPFSAVAALLAGGLSSSRSLPAEESRPSQDLPVEKGESIGLYLRPLNWAQLTNQLSRSALEGIQRELDGRMQLLRRIYGAHPLSCAGPQIGLGFSGTDAAFRAVCCGLLLREMQSVSRATGLKLALAVAPCEPSAPDFSAEQLLNQSRGLFLHPELLEDTSLAGRIEHHGAGWALEVTGLTPSYQKLLDNQLQQLLGA</sequence>
<gene>
    <name evidence="2" type="ORF">ACCI51_10810</name>
</gene>
<feature type="transmembrane region" description="Helical" evidence="1">
    <location>
        <begin position="54"/>
        <end position="75"/>
    </location>
</feature>
<evidence type="ECO:0000256" key="1">
    <source>
        <dbReference type="SAM" id="Phobius"/>
    </source>
</evidence>
<evidence type="ECO:0000313" key="3">
    <source>
        <dbReference type="Proteomes" id="UP001569414"/>
    </source>
</evidence>
<comment type="caution">
    <text evidence="2">The sequence shown here is derived from an EMBL/GenBank/DDBJ whole genome shotgun (WGS) entry which is preliminary data.</text>
</comment>
<accession>A0ABV4NQ13</accession>
<organism evidence="2 3">
    <name type="scientific">Microbulbifer echini</name>
    <dbReference type="NCBI Taxonomy" id="1529067"/>
    <lineage>
        <taxon>Bacteria</taxon>
        <taxon>Pseudomonadati</taxon>
        <taxon>Pseudomonadota</taxon>
        <taxon>Gammaproteobacteria</taxon>
        <taxon>Cellvibrionales</taxon>
        <taxon>Microbulbiferaceae</taxon>
        <taxon>Microbulbifer</taxon>
    </lineage>
</organism>
<keyword evidence="1" id="KW-1133">Transmembrane helix</keyword>
<keyword evidence="3" id="KW-1185">Reference proteome</keyword>
<proteinExistence type="predicted"/>